<dbReference type="AlphaFoldDB" id="U4TL56"/>
<comment type="subcellular location">
    <subcellularLocation>
        <location evidence="1 7">Cell membrane</location>
        <topology evidence="1 7">Multi-pass membrane protein</topology>
    </subcellularLocation>
</comment>
<keyword evidence="2 7" id="KW-0813">Transport</keyword>
<dbReference type="PANTHER" id="PTHR43386">
    <property type="entry name" value="OLIGOPEPTIDE TRANSPORT SYSTEM PERMEASE PROTEIN APPC"/>
    <property type="match status" value="1"/>
</dbReference>
<dbReference type="InterPro" id="IPR000515">
    <property type="entry name" value="MetI-like"/>
</dbReference>
<feature type="transmembrane region" description="Helical" evidence="7">
    <location>
        <begin position="169"/>
        <end position="188"/>
    </location>
</feature>
<feature type="transmembrane region" description="Helical" evidence="7">
    <location>
        <begin position="140"/>
        <end position="163"/>
    </location>
</feature>
<dbReference type="Pfam" id="PF12911">
    <property type="entry name" value="OppC_N"/>
    <property type="match status" value="1"/>
</dbReference>
<keyword evidence="6 7" id="KW-0472">Membrane</keyword>
<comment type="similarity">
    <text evidence="7">Belongs to the binding-protein-dependent transport system permease family.</text>
</comment>
<dbReference type="OrthoDB" id="9797472at2"/>
<dbReference type="InterPro" id="IPR025966">
    <property type="entry name" value="OppC_N"/>
</dbReference>
<evidence type="ECO:0000256" key="4">
    <source>
        <dbReference type="ARBA" id="ARBA00022692"/>
    </source>
</evidence>
<dbReference type="Proteomes" id="UP000030647">
    <property type="component" value="Unassembled WGS sequence"/>
</dbReference>
<dbReference type="Pfam" id="PF00528">
    <property type="entry name" value="BPD_transp_1"/>
    <property type="match status" value="1"/>
</dbReference>
<feature type="domain" description="ABC transmembrane type-1" evidence="9">
    <location>
        <begin position="105"/>
        <end position="297"/>
    </location>
</feature>
<feature type="transmembrane region" description="Helical" evidence="7">
    <location>
        <begin position="43"/>
        <end position="64"/>
    </location>
</feature>
<name>U4TL56_9LACO</name>
<organism evidence="10 11">
    <name type="scientific">Schleiferilactobacillus shenzhenensis LY-73</name>
    <dbReference type="NCBI Taxonomy" id="1231336"/>
    <lineage>
        <taxon>Bacteria</taxon>
        <taxon>Bacillati</taxon>
        <taxon>Bacillota</taxon>
        <taxon>Bacilli</taxon>
        <taxon>Lactobacillales</taxon>
        <taxon>Lactobacillaceae</taxon>
        <taxon>Schleiferilactobacillus</taxon>
    </lineage>
</organism>
<dbReference type="RefSeq" id="WP_022529270.1">
    <property type="nucleotide sequence ID" value="NZ_KI271586.1"/>
</dbReference>
<evidence type="ECO:0000259" key="9">
    <source>
        <dbReference type="PROSITE" id="PS50928"/>
    </source>
</evidence>
<feature type="region of interest" description="Disordered" evidence="8">
    <location>
        <begin position="1"/>
        <end position="22"/>
    </location>
</feature>
<dbReference type="PANTHER" id="PTHR43386:SF1">
    <property type="entry name" value="D,D-DIPEPTIDE TRANSPORT SYSTEM PERMEASE PROTEIN DDPC-RELATED"/>
    <property type="match status" value="1"/>
</dbReference>
<keyword evidence="3" id="KW-1003">Cell membrane</keyword>
<dbReference type="CDD" id="cd06261">
    <property type="entry name" value="TM_PBP2"/>
    <property type="match status" value="1"/>
</dbReference>
<evidence type="ECO:0000313" key="11">
    <source>
        <dbReference type="Proteomes" id="UP000030647"/>
    </source>
</evidence>
<accession>U4TL56</accession>
<evidence type="ECO:0000256" key="8">
    <source>
        <dbReference type="SAM" id="MobiDB-lite"/>
    </source>
</evidence>
<evidence type="ECO:0000313" key="10">
    <source>
        <dbReference type="EMBL" id="ERL65596.1"/>
    </source>
</evidence>
<dbReference type="GO" id="GO:0005886">
    <property type="term" value="C:plasma membrane"/>
    <property type="evidence" value="ECO:0007669"/>
    <property type="project" value="UniProtKB-SubCell"/>
</dbReference>
<keyword evidence="11" id="KW-1185">Reference proteome</keyword>
<dbReference type="HOGENOM" id="CLU_028518_1_4_9"/>
<gene>
    <name evidence="10" type="primary">oppC</name>
    <name evidence="10" type="ORF">L248_2669</name>
</gene>
<dbReference type="SUPFAM" id="SSF161098">
    <property type="entry name" value="MetI-like"/>
    <property type="match status" value="1"/>
</dbReference>
<evidence type="ECO:0000256" key="2">
    <source>
        <dbReference type="ARBA" id="ARBA00022448"/>
    </source>
</evidence>
<dbReference type="eggNOG" id="COG1173">
    <property type="taxonomic scope" value="Bacteria"/>
</dbReference>
<dbReference type="PROSITE" id="PS50928">
    <property type="entry name" value="ABC_TM1"/>
    <property type="match status" value="1"/>
</dbReference>
<keyword evidence="4 7" id="KW-0812">Transmembrane</keyword>
<dbReference type="InterPro" id="IPR050366">
    <property type="entry name" value="BP-dependent_transpt_permease"/>
</dbReference>
<evidence type="ECO:0000256" key="6">
    <source>
        <dbReference type="ARBA" id="ARBA00023136"/>
    </source>
</evidence>
<evidence type="ECO:0000256" key="7">
    <source>
        <dbReference type="RuleBase" id="RU363032"/>
    </source>
</evidence>
<keyword evidence="5 7" id="KW-1133">Transmembrane helix</keyword>
<dbReference type="GO" id="GO:0055085">
    <property type="term" value="P:transmembrane transport"/>
    <property type="evidence" value="ECO:0007669"/>
    <property type="project" value="InterPro"/>
</dbReference>
<dbReference type="Gene3D" id="1.10.3720.10">
    <property type="entry name" value="MetI-like"/>
    <property type="match status" value="1"/>
</dbReference>
<evidence type="ECO:0000256" key="5">
    <source>
        <dbReference type="ARBA" id="ARBA00022989"/>
    </source>
</evidence>
<dbReference type="STRING" id="1231336.L248_2669"/>
<evidence type="ECO:0000256" key="3">
    <source>
        <dbReference type="ARBA" id="ARBA00022475"/>
    </source>
</evidence>
<evidence type="ECO:0000256" key="1">
    <source>
        <dbReference type="ARBA" id="ARBA00004651"/>
    </source>
</evidence>
<protein>
    <submittedName>
        <fullName evidence="10">OppC</fullName>
    </submittedName>
</protein>
<sequence length="311" mass="34106">MADKKKTDQQTVQATDAKGNPIISAPPSGWRVIFREFTHDKGAMVAFVIMMFIILAAVIGSFFVPQSRYTDVNIMWQWARPGTDGLILGADESGRDVFASLIVGMRNSIGIGWGVAILIELIGIIVGLCSGYFGGWIDNILMRITDFFMILPALMIQIVVITIVPKFSIWVLITMITALGWMSTARLYRAAVLSQAKRDYVLASKTSGSSSFKIMFFEVLPNISSLLLVDITLTFATSVGVETGLTFLGYGLPDTTPSIGRLISYASDPVNMQNYPWSWLPATLMLIILSLSVNYVGKALQRAADARQRLG</sequence>
<dbReference type="EMBL" id="KI271586">
    <property type="protein sequence ID" value="ERL65596.1"/>
    <property type="molecule type" value="Genomic_DNA"/>
</dbReference>
<dbReference type="InterPro" id="IPR035906">
    <property type="entry name" value="MetI-like_sf"/>
</dbReference>
<feature type="transmembrane region" description="Helical" evidence="7">
    <location>
        <begin position="219"/>
        <end position="241"/>
    </location>
</feature>
<proteinExistence type="inferred from homology"/>
<reference evidence="11" key="1">
    <citation type="journal article" date="2013" name="Genome Announc.">
        <title>Whole-Genome Sequencing of Lactobacillus shenzhenensis Strain LY-73T.</title>
        <authorList>
            <person name="Lin Z."/>
            <person name="Liu Z."/>
            <person name="Yang R."/>
            <person name="Zou Y."/>
            <person name="Wan D."/>
            <person name="Chen J."/>
            <person name="Guo M."/>
            <person name="Zhao J."/>
            <person name="Fang C."/>
            <person name="Yang R."/>
            <person name="Liu F."/>
        </authorList>
    </citation>
    <scope>NUCLEOTIDE SEQUENCE [LARGE SCALE GENOMIC DNA]</scope>
    <source>
        <strain evidence="11">LY-73</strain>
    </source>
</reference>
<feature type="transmembrane region" description="Helical" evidence="7">
    <location>
        <begin position="111"/>
        <end position="133"/>
    </location>
</feature>
<feature type="transmembrane region" description="Helical" evidence="7">
    <location>
        <begin position="277"/>
        <end position="297"/>
    </location>
</feature>